<dbReference type="InterPro" id="IPR036938">
    <property type="entry name" value="PAP2/HPO_sf"/>
</dbReference>
<dbReference type="PANTHER" id="PTHR10165:SF103">
    <property type="entry name" value="PHOSPHOLIPID PHOSPHATASE HOMOLOG 1.2 HOMOLOG"/>
    <property type="match status" value="1"/>
</dbReference>
<evidence type="ECO:0000256" key="1">
    <source>
        <dbReference type="ARBA" id="ARBA00004141"/>
    </source>
</evidence>
<evidence type="ECO:0000313" key="8">
    <source>
        <dbReference type="EMBL" id="KAJ8976859.1"/>
    </source>
</evidence>
<feature type="transmembrane region" description="Helical" evidence="6">
    <location>
        <begin position="86"/>
        <end position="109"/>
    </location>
</feature>
<evidence type="ECO:0000313" key="9">
    <source>
        <dbReference type="Proteomes" id="UP001162164"/>
    </source>
</evidence>
<keyword evidence="5 6" id="KW-0472">Membrane</keyword>
<feature type="transmembrane region" description="Helical" evidence="6">
    <location>
        <begin position="296"/>
        <end position="315"/>
    </location>
</feature>
<evidence type="ECO:0000256" key="3">
    <source>
        <dbReference type="ARBA" id="ARBA00022692"/>
    </source>
</evidence>
<accession>A0ABQ9JG06</accession>
<comment type="caution">
    <text evidence="8">The sequence shown here is derived from an EMBL/GenBank/DDBJ whole genome shotgun (WGS) entry which is preliminary data.</text>
</comment>
<organism evidence="8 9">
    <name type="scientific">Molorchus minor</name>
    <dbReference type="NCBI Taxonomy" id="1323400"/>
    <lineage>
        <taxon>Eukaryota</taxon>
        <taxon>Metazoa</taxon>
        <taxon>Ecdysozoa</taxon>
        <taxon>Arthropoda</taxon>
        <taxon>Hexapoda</taxon>
        <taxon>Insecta</taxon>
        <taxon>Pterygota</taxon>
        <taxon>Neoptera</taxon>
        <taxon>Endopterygota</taxon>
        <taxon>Coleoptera</taxon>
        <taxon>Polyphaga</taxon>
        <taxon>Cucujiformia</taxon>
        <taxon>Chrysomeloidea</taxon>
        <taxon>Cerambycidae</taxon>
        <taxon>Lamiinae</taxon>
        <taxon>Monochamini</taxon>
        <taxon>Molorchus</taxon>
    </lineage>
</organism>
<dbReference type="EMBL" id="JAPWTJ010000616">
    <property type="protein sequence ID" value="KAJ8976859.1"/>
    <property type="molecule type" value="Genomic_DNA"/>
</dbReference>
<comment type="subcellular location">
    <subcellularLocation>
        <location evidence="1">Membrane</location>
        <topology evidence="1">Multi-pass membrane protein</topology>
    </subcellularLocation>
</comment>
<feature type="transmembrane region" description="Helical" evidence="6">
    <location>
        <begin position="129"/>
        <end position="149"/>
    </location>
</feature>
<dbReference type="SUPFAM" id="SSF48317">
    <property type="entry name" value="Acid phosphatase/Vanadium-dependent haloperoxidase"/>
    <property type="match status" value="1"/>
</dbReference>
<dbReference type="Pfam" id="PF01569">
    <property type="entry name" value="PAP2"/>
    <property type="match status" value="1"/>
</dbReference>
<dbReference type="PANTHER" id="PTHR10165">
    <property type="entry name" value="LIPID PHOSPHATE PHOSPHATASE"/>
    <property type="match status" value="1"/>
</dbReference>
<dbReference type="CDD" id="cd03384">
    <property type="entry name" value="PAP2_wunen"/>
    <property type="match status" value="1"/>
</dbReference>
<dbReference type="SMART" id="SM00014">
    <property type="entry name" value="acidPPc"/>
    <property type="match status" value="1"/>
</dbReference>
<evidence type="ECO:0000256" key="4">
    <source>
        <dbReference type="ARBA" id="ARBA00022989"/>
    </source>
</evidence>
<dbReference type="InterPro" id="IPR043216">
    <property type="entry name" value="PAP-like"/>
</dbReference>
<gene>
    <name evidence="8" type="ORF">NQ317_014254</name>
</gene>
<feature type="transmembrane region" description="Helical" evidence="6">
    <location>
        <begin position="269"/>
        <end position="290"/>
    </location>
</feature>
<sequence length="351" mass="39508">MIGVRNTQKQQVLEQMPVTFMIESNLSEEEWTESRKRLLDNKGMVTTTPPERPTSQTVHVNITDADKTQTQTTRIRCRRRLRVPHMINGFLAIIVLSVIVLTELGYVPGSKLGYICNDPSLSHPFNGDTVTPVTLLLGSALLPILVLLLTEILTRQTFKTLYYNEIWFFYKESLIGCTLVLAITEVMKVTVGEHRPHFLDVCEPDTNKDCVNGTFVHSYMCTTKKYQGYFLVDTSRSFPSGHSSVSVFVALFSAYIIQTRLPTAKTGKLLKPFLILVCLIWGLVCSLTRITDRRHHWWDVLAGATIGAIGAVYTLRLIHKKIGDIEPHPQISTSTTTLLDIKNKDATSVII</sequence>
<dbReference type="Proteomes" id="UP001162164">
    <property type="component" value="Unassembled WGS sequence"/>
</dbReference>
<reference evidence="8" key="1">
    <citation type="journal article" date="2023" name="Insect Mol. Biol.">
        <title>Genome sequencing provides insights into the evolution of gene families encoding plant cell wall-degrading enzymes in longhorned beetles.</title>
        <authorList>
            <person name="Shin N.R."/>
            <person name="Okamura Y."/>
            <person name="Kirsch R."/>
            <person name="Pauchet Y."/>
        </authorList>
    </citation>
    <scope>NUCLEOTIDE SEQUENCE</scope>
    <source>
        <strain evidence="8">MMC_N1</strain>
    </source>
</reference>
<evidence type="ECO:0000256" key="6">
    <source>
        <dbReference type="SAM" id="Phobius"/>
    </source>
</evidence>
<comment type="similarity">
    <text evidence="2">Belongs to the PA-phosphatase related phosphoesterase family.</text>
</comment>
<dbReference type="Gene3D" id="1.20.144.10">
    <property type="entry name" value="Phosphatidic acid phosphatase type 2/haloperoxidase"/>
    <property type="match status" value="1"/>
</dbReference>
<evidence type="ECO:0000259" key="7">
    <source>
        <dbReference type="SMART" id="SM00014"/>
    </source>
</evidence>
<keyword evidence="4 6" id="KW-1133">Transmembrane helix</keyword>
<name>A0ABQ9JG06_9CUCU</name>
<dbReference type="InterPro" id="IPR000326">
    <property type="entry name" value="PAP2/HPO"/>
</dbReference>
<evidence type="ECO:0000256" key="5">
    <source>
        <dbReference type="ARBA" id="ARBA00023136"/>
    </source>
</evidence>
<protein>
    <recommendedName>
        <fullName evidence="7">Phosphatidic acid phosphatase type 2/haloperoxidase domain-containing protein</fullName>
    </recommendedName>
</protein>
<proteinExistence type="inferred from homology"/>
<feature type="domain" description="Phosphatidic acid phosphatase type 2/haloperoxidase" evidence="7">
    <location>
        <begin position="170"/>
        <end position="315"/>
    </location>
</feature>
<keyword evidence="9" id="KW-1185">Reference proteome</keyword>
<keyword evidence="3 6" id="KW-0812">Transmembrane</keyword>
<evidence type="ECO:0000256" key="2">
    <source>
        <dbReference type="ARBA" id="ARBA00008816"/>
    </source>
</evidence>
<feature type="transmembrane region" description="Helical" evidence="6">
    <location>
        <begin position="238"/>
        <end position="257"/>
    </location>
</feature>
<feature type="transmembrane region" description="Helical" evidence="6">
    <location>
        <begin position="161"/>
        <end position="183"/>
    </location>
</feature>